<gene>
    <name evidence="1" type="ORF">BDY19DRAFT_1072705</name>
</gene>
<organism evidence="1 2">
    <name type="scientific">Irpex rosettiformis</name>
    <dbReference type="NCBI Taxonomy" id="378272"/>
    <lineage>
        <taxon>Eukaryota</taxon>
        <taxon>Fungi</taxon>
        <taxon>Dikarya</taxon>
        <taxon>Basidiomycota</taxon>
        <taxon>Agaricomycotina</taxon>
        <taxon>Agaricomycetes</taxon>
        <taxon>Polyporales</taxon>
        <taxon>Irpicaceae</taxon>
        <taxon>Irpex</taxon>
    </lineage>
</organism>
<keyword evidence="2" id="KW-1185">Reference proteome</keyword>
<name>A0ACB8U0M8_9APHY</name>
<protein>
    <submittedName>
        <fullName evidence="1">PPPDE putative peptidase domain-containing protein</fullName>
    </submittedName>
</protein>
<proteinExistence type="predicted"/>
<evidence type="ECO:0000313" key="2">
    <source>
        <dbReference type="Proteomes" id="UP001055072"/>
    </source>
</evidence>
<accession>A0ACB8U0M8</accession>
<reference evidence="1" key="1">
    <citation type="journal article" date="2021" name="Environ. Microbiol.">
        <title>Gene family expansions and transcriptome signatures uncover fungal adaptations to wood decay.</title>
        <authorList>
            <person name="Hage H."/>
            <person name="Miyauchi S."/>
            <person name="Viragh M."/>
            <person name="Drula E."/>
            <person name="Min B."/>
            <person name="Chaduli D."/>
            <person name="Navarro D."/>
            <person name="Favel A."/>
            <person name="Norest M."/>
            <person name="Lesage-Meessen L."/>
            <person name="Balint B."/>
            <person name="Merenyi Z."/>
            <person name="de Eugenio L."/>
            <person name="Morin E."/>
            <person name="Martinez A.T."/>
            <person name="Baldrian P."/>
            <person name="Stursova M."/>
            <person name="Martinez M.J."/>
            <person name="Novotny C."/>
            <person name="Magnuson J.K."/>
            <person name="Spatafora J.W."/>
            <person name="Maurice S."/>
            <person name="Pangilinan J."/>
            <person name="Andreopoulos W."/>
            <person name="LaButti K."/>
            <person name="Hundley H."/>
            <person name="Na H."/>
            <person name="Kuo A."/>
            <person name="Barry K."/>
            <person name="Lipzen A."/>
            <person name="Henrissat B."/>
            <person name="Riley R."/>
            <person name="Ahrendt S."/>
            <person name="Nagy L.G."/>
            <person name="Grigoriev I.V."/>
            <person name="Martin F."/>
            <person name="Rosso M.N."/>
        </authorList>
    </citation>
    <scope>NUCLEOTIDE SEQUENCE</scope>
    <source>
        <strain evidence="1">CBS 384.51</strain>
    </source>
</reference>
<dbReference type="EMBL" id="MU274916">
    <property type="protein sequence ID" value="KAI0087719.1"/>
    <property type="molecule type" value="Genomic_DNA"/>
</dbReference>
<comment type="caution">
    <text evidence="1">The sequence shown here is derived from an EMBL/GenBank/DDBJ whole genome shotgun (WGS) entry which is preliminary data.</text>
</comment>
<evidence type="ECO:0000313" key="1">
    <source>
        <dbReference type="EMBL" id="KAI0087719.1"/>
    </source>
</evidence>
<sequence>MSTVKLYVYDLSNGLARQLSRQLTGKQIDGIWHTSVVVYGKEIFYGQGISITAPGQSHHGRPLQVIDVGETAIDEPTFQEFLDDMREHYTADKYHLLEFNCNSFTNDCVGLLTGGSIPDWIKDLPSDFLSTPFGAALRPTIDAMFRRPVSGAPPPTAPPVPAIQPRAAATAAAASPNPDLAATLLQAVASQAFSSQSGVAATNGRASTPSTITTTAPIHIATNPASFHNVLKTHRAVVAMFTSQTCPPCRMIEPVFERIAHERTQSADVGGGGGIAFVKVDLGAGMANTVAAEYGVRVTPTFLFFRDGDKTGEMKGANASEFESQVNLLIWETYPPHPHTQKSIPALDTVSTNPILFTQVPALDTVLSKLISFIDKSALQTTSAQTVKQRLTSEVVPWLKTRFPAAQQSKATKPPPSNQLLIHWTETTRELVTALPPGELFPLVDMWRLALLDDTVAAYCASNSGSTSDPVQLLLVQGLANISQPTPARNYTLTLLRLLSNTFASPTLGSSVLKRKPLTTILVHNLLHEDAAVRTAAASLGFNVAAFIQKERLEAVRQRYGPFAKSEEDGDWEVEIVSAVLEAIGNEKQSEEIVHRLVACLAFLLRFSPVYEMQVGPLLEVLQAKETLKSKLDSTGFSPNGVKGPALRKLITQVADGLC</sequence>
<dbReference type="Proteomes" id="UP001055072">
    <property type="component" value="Unassembled WGS sequence"/>
</dbReference>